<dbReference type="Proteomes" id="UP000356253">
    <property type="component" value="Unassembled WGS sequence"/>
</dbReference>
<gene>
    <name evidence="1" type="ORF">FVB9532_00466</name>
</gene>
<evidence type="ECO:0000313" key="1">
    <source>
        <dbReference type="EMBL" id="VVU99214.1"/>
    </source>
</evidence>
<name>A0AC61Y4V8_9FLAO</name>
<evidence type="ECO:0000313" key="2">
    <source>
        <dbReference type="Proteomes" id="UP000356253"/>
    </source>
</evidence>
<proteinExistence type="predicted"/>
<dbReference type="EMBL" id="CABVMM010000002">
    <property type="protein sequence ID" value="VVU99214.1"/>
    <property type="molecule type" value="Genomic_DNA"/>
</dbReference>
<reference evidence="1" key="1">
    <citation type="submission" date="2019-09" db="EMBL/GenBank/DDBJ databases">
        <authorList>
            <person name="Rodrigo-Torres L."/>
            <person name="Arahal R. D."/>
            <person name="Lucena T."/>
        </authorList>
    </citation>
    <scope>NUCLEOTIDE SEQUENCE</scope>
    <source>
        <strain evidence="1">ISS653</strain>
    </source>
</reference>
<protein>
    <submittedName>
        <fullName evidence="1">Uncharacterized protein</fullName>
    </submittedName>
</protein>
<comment type="caution">
    <text evidence="1">The sequence shown here is derived from an EMBL/GenBank/DDBJ whole genome shotgun (WGS) entry which is preliminary data.</text>
</comment>
<accession>A0AC61Y4V8</accession>
<sequence>MAQQNRQTLKSYFETGDKPTEDEFADLIDSFVNRLEDDYVENLPNASTSQRGIVQQASSSEVNSATNNNKYVTPLGVKNSIENFAPVTSVNGKTGEVILNIDESTSRGTVNQGIAKFYSTNNSQNYIHIRLPYKINSDSKMYYVKASGYEYYGHDIIDVIWVGYCYAGNGEIINDKTVVNNSNTITAGQYAGSDNHVYLWFKPSRTYYVTFKLDFMRVGNGTFLNDGDIQIIQDPNAAL</sequence>
<keyword evidence="2" id="KW-1185">Reference proteome</keyword>
<organism evidence="1 2">
    <name type="scientific">Mesonia oceanica</name>
    <dbReference type="NCBI Taxonomy" id="2687242"/>
    <lineage>
        <taxon>Bacteria</taxon>
        <taxon>Pseudomonadati</taxon>
        <taxon>Bacteroidota</taxon>
        <taxon>Flavobacteriia</taxon>
        <taxon>Flavobacteriales</taxon>
        <taxon>Flavobacteriaceae</taxon>
        <taxon>Mesonia</taxon>
    </lineage>
</organism>